<protein>
    <recommendedName>
        <fullName evidence="14">Exoribonuclease phosphorolytic domain-containing protein</fullName>
    </recommendedName>
</protein>
<evidence type="ECO:0000313" key="16">
    <source>
        <dbReference type="Proteomes" id="UP001175271"/>
    </source>
</evidence>
<dbReference type="FunFam" id="3.40.50.300:FF:000273">
    <property type="entry name" value="GTP-binding protein Rheb homolog"/>
    <property type="match status" value="1"/>
</dbReference>
<dbReference type="InterPro" id="IPR027417">
    <property type="entry name" value="P-loop_NTPase"/>
</dbReference>
<dbReference type="InterPro" id="IPR027844">
    <property type="entry name" value="INTS15"/>
</dbReference>
<keyword evidence="6" id="KW-0342">GTP-binding</keyword>
<dbReference type="InterPro" id="IPR020568">
    <property type="entry name" value="Ribosomal_Su5_D2-typ_SF"/>
</dbReference>
<evidence type="ECO:0000256" key="11">
    <source>
        <dbReference type="ARBA" id="ARBA00037969"/>
    </source>
</evidence>
<evidence type="ECO:0000256" key="10">
    <source>
        <dbReference type="ARBA" id="ARBA00037811"/>
    </source>
</evidence>
<evidence type="ECO:0000256" key="8">
    <source>
        <dbReference type="ARBA" id="ARBA00023288"/>
    </source>
</evidence>
<proteinExistence type="inferred from homology"/>
<dbReference type="InterPro" id="IPR001247">
    <property type="entry name" value="ExoRNase_PH_dom1"/>
</dbReference>
<dbReference type="GO" id="GO:0005525">
    <property type="term" value="F:GTP binding"/>
    <property type="evidence" value="ECO:0007669"/>
    <property type="project" value="UniProtKB-KW"/>
</dbReference>
<evidence type="ECO:0000256" key="5">
    <source>
        <dbReference type="ARBA" id="ARBA00022842"/>
    </source>
</evidence>
<dbReference type="Gene3D" id="3.30.230.70">
    <property type="entry name" value="GHMP Kinase, N-terminal domain"/>
    <property type="match status" value="1"/>
</dbReference>
<dbReference type="SMART" id="SM00175">
    <property type="entry name" value="RAB"/>
    <property type="match status" value="1"/>
</dbReference>
<gene>
    <name evidence="15" type="ORF">QR680_011726</name>
</gene>
<keyword evidence="4" id="KW-0378">Hydrolase</keyword>
<evidence type="ECO:0000256" key="9">
    <source>
        <dbReference type="ARBA" id="ARBA00023289"/>
    </source>
</evidence>
<evidence type="ECO:0000256" key="7">
    <source>
        <dbReference type="ARBA" id="ARBA00023136"/>
    </source>
</evidence>
<dbReference type="InterPro" id="IPR027408">
    <property type="entry name" value="PNPase/RNase_PH_dom_sf"/>
</dbReference>
<accession>A0AA39I1Z5</accession>
<dbReference type="InterPro" id="IPR020849">
    <property type="entry name" value="Small_GTPase_Ras-type"/>
</dbReference>
<sequence>MHEQRGKSNEALQRKIAVMGYPCVGKSSLTLRYVEGSFPDAYDTTIEDYHQKSMHFHNRNYLLKITDSAGQQEYSLFPRSCSVDIDGYILVYAIDDKRSFEIMQTIHDKIIDSIGDISVPLIVVGNKQDLQHNSRMVTVNEGQKLAKEWNAIFIEASAKDNTEVDKIFEKLLYEIERSKNNLLPEKKANCVTFMSTRAPLLPSAPVVAAQQMPGPRGPRPISPQQFPKCAKDTLASILQTFRQHQGKVARSKLADIQTRIDVDVFCLVVDRRATRLTTVSDQFRLLQILAEFFTKVNEEVPTIRYQLFDVIFLGREGESFLHESRMAVLGKLCVHMMQFGPYSFYADVAQWLNRISRGSGKNYARGFVTDIVNAYMISEERLNMHEFLLPLREFAAEFTVYFLIFAIQVHEPERSWAIVFTEWLRDDATPFFAVVKENNFLAKEFASTTFNLIAKFDLKNSLDENLKKAYHEMVVSLYNNWKRFIGSPLNVGVLVDVFREYGRIGEEDQQKFLQHFCLANQMKSLPMAEMKRTLGSLPVDVKRALPTEVISMIELNKMNAELHSSGRADGSCLLQQGGTCFLAAVNGPRLCPMYKRDHENLKINLAYRNKLECLLRNVLEHAVDKKLFPRQQLMCNVQEIEGASENVAPAINAMCLALLDAAVPLHHLFCGVHISVGSSLEPGTQKVKPDCSFVLVFKPSIVSGGELIGSMNTGAFTMAQYEEALKKAQNSALQIFDFFREAMAKKFTVKLTYGVEKKLRLQEPDDGAATMEESDAGPSPRKKRRSVQ</sequence>
<dbReference type="PANTHER" id="PTHR24070">
    <property type="entry name" value="RAS, DI-RAS, AND RHEB FAMILY MEMBERS OF SMALL GTPASE SUPERFAMILY"/>
    <property type="match status" value="1"/>
</dbReference>
<keyword evidence="7" id="KW-0472">Membrane</keyword>
<dbReference type="NCBIfam" id="TIGR00231">
    <property type="entry name" value="small_GTP"/>
    <property type="match status" value="1"/>
</dbReference>
<keyword evidence="3" id="KW-0547">Nucleotide-binding</keyword>
<evidence type="ECO:0000256" key="3">
    <source>
        <dbReference type="ARBA" id="ARBA00022741"/>
    </source>
</evidence>
<keyword evidence="9" id="KW-0636">Prenylation</keyword>
<comment type="catalytic activity">
    <reaction evidence="12">
        <text>GTP + H2O = GDP + phosphate + H(+)</text>
        <dbReference type="Rhea" id="RHEA:19669"/>
        <dbReference type="ChEBI" id="CHEBI:15377"/>
        <dbReference type="ChEBI" id="CHEBI:15378"/>
        <dbReference type="ChEBI" id="CHEBI:37565"/>
        <dbReference type="ChEBI" id="CHEBI:43474"/>
        <dbReference type="ChEBI" id="CHEBI:58189"/>
    </reaction>
    <physiologicalReaction direction="left-to-right" evidence="12">
        <dbReference type="Rhea" id="RHEA:19670"/>
    </physiologicalReaction>
</comment>
<dbReference type="InterPro" id="IPR005225">
    <property type="entry name" value="Small_GTP-bd"/>
</dbReference>
<dbReference type="PROSITE" id="PS51419">
    <property type="entry name" value="RAB"/>
    <property type="match status" value="1"/>
</dbReference>
<evidence type="ECO:0000259" key="14">
    <source>
        <dbReference type="Pfam" id="PF01138"/>
    </source>
</evidence>
<dbReference type="GO" id="GO:0003924">
    <property type="term" value="F:GTPase activity"/>
    <property type="evidence" value="ECO:0007669"/>
    <property type="project" value="InterPro"/>
</dbReference>
<feature type="region of interest" description="Disordered" evidence="13">
    <location>
        <begin position="762"/>
        <end position="788"/>
    </location>
</feature>
<dbReference type="SUPFAM" id="SSF54211">
    <property type="entry name" value="Ribosomal protein S5 domain 2-like"/>
    <property type="match status" value="1"/>
</dbReference>
<dbReference type="EMBL" id="JAUCMV010000002">
    <property type="protein sequence ID" value="KAK0415002.1"/>
    <property type="molecule type" value="Genomic_DNA"/>
</dbReference>
<dbReference type="SMART" id="SM00174">
    <property type="entry name" value="RHO"/>
    <property type="match status" value="1"/>
</dbReference>
<keyword evidence="8" id="KW-0449">Lipoprotein</keyword>
<dbReference type="PROSITE" id="PS51421">
    <property type="entry name" value="RAS"/>
    <property type="match status" value="1"/>
</dbReference>
<dbReference type="Pfam" id="PF01138">
    <property type="entry name" value="RNase_PH"/>
    <property type="match status" value="1"/>
</dbReference>
<evidence type="ECO:0000256" key="13">
    <source>
        <dbReference type="SAM" id="MobiDB-lite"/>
    </source>
</evidence>
<evidence type="ECO:0000256" key="6">
    <source>
        <dbReference type="ARBA" id="ARBA00023134"/>
    </source>
</evidence>
<evidence type="ECO:0000256" key="12">
    <source>
        <dbReference type="ARBA" id="ARBA00049117"/>
    </source>
</evidence>
<evidence type="ECO:0000256" key="4">
    <source>
        <dbReference type="ARBA" id="ARBA00022801"/>
    </source>
</evidence>
<dbReference type="Gene3D" id="3.40.50.300">
    <property type="entry name" value="P-loop containing nucleotide triphosphate hydrolases"/>
    <property type="match status" value="1"/>
</dbReference>
<dbReference type="GO" id="GO:0007165">
    <property type="term" value="P:signal transduction"/>
    <property type="evidence" value="ECO:0007669"/>
    <property type="project" value="InterPro"/>
</dbReference>
<dbReference type="AlphaFoldDB" id="A0AA39I1Z5"/>
<reference evidence="15" key="1">
    <citation type="submission" date="2023-06" db="EMBL/GenBank/DDBJ databases">
        <title>Genomic analysis of the entomopathogenic nematode Steinernema hermaphroditum.</title>
        <authorList>
            <person name="Schwarz E.M."/>
            <person name="Heppert J.K."/>
            <person name="Baniya A."/>
            <person name="Schwartz H.T."/>
            <person name="Tan C.-H."/>
            <person name="Antoshechkin I."/>
            <person name="Sternberg P.W."/>
            <person name="Goodrich-Blair H."/>
            <person name="Dillman A.R."/>
        </authorList>
    </citation>
    <scope>NUCLEOTIDE SEQUENCE</scope>
    <source>
        <strain evidence="15">PS9179</strain>
        <tissue evidence="15">Whole animal</tissue>
    </source>
</reference>
<evidence type="ECO:0000313" key="15">
    <source>
        <dbReference type="EMBL" id="KAK0415002.1"/>
    </source>
</evidence>
<dbReference type="Pfam" id="PF14964">
    <property type="entry name" value="INTS15"/>
    <property type="match status" value="1"/>
</dbReference>
<dbReference type="InterPro" id="IPR001806">
    <property type="entry name" value="Small_GTPase"/>
</dbReference>
<dbReference type="Proteomes" id="UP001175271">
    <property type="component" value="Unassembled WGS sequence"/>
</dbReference>
<dbReference type="SUPFAM" id="SSF52540">
    <property type="entry name" value="P-loop containing nucleoside triphosphate hydrolases"/>
    <property type="match status" value="1"/>
</dbReference>
<dbReference type="Pfam" id="PF00071">
    <property type="entry name" value="Ras"/>
    <property type="match status" value="1"/>
</dbReference>
<comment type="subcellular location">
    <subcellularLocation>
        <location evidence="10">Endoplasmic reticulum membrane</location>
        <topology evidence="10">Lipid-anchor</topology>
        <orientation evidence="10">Cytoplasmic side</orientation>
    </subcellularLocation>
</comment>
<feature type="domain" description="Exoribonuclease phosphorolytic" evidence="14">
    <location>
        <begin position="555"/>
        <end position="664"/>
    </location>
</feature>
<dbReference type="PRINTS" id="PR00449">
    <property type="entry name" value="RASTRNSFRMNG"/>
</dbReference>
<evidence type="ECO:0000256" key="2">
    <source>
        <dbReference type="ARBA" id="ARBA00022723"/>
    </source>
</evidence>
<keyword evidence="1" id="KW-0488">Methylation</keyword>
<comment type="similarity">
    <text evidence="11">Belongs to the small GTPase superfamily. Rheb family.</text>
</comment>
<name>A0AA39I1Z5_9BILA</name>
<keyword evidence="16" id="KW-1185">Reference proteome</keyword>
<dbReference type="GO" id="GO:0005789">
    <property type="term" value="C:endoplasmic reticulum membrane"/>
    <property type="evidence" value="ECO:0007669"/>
    <property type="project" value="UniProtKB-SubCell"/>
</dbReference>
<organism evidence="15 16">
    <name type="scientific">Steinernema hermaphroditum</name>
    <dbReference type="NCBI Taxonomy" id="289476"/>
    <lineage>
        <taxon>Eukaryota</taxon>
        <taxon>Metazoa</taxon>
        <taxon>Ecdysozoa</taxon>
        <taxon>Nematoda</taxon>
        <taxon>Chromadorea</taxon>
        <taxon>Rhabditida</taxon>
        <taxon>Tylenchina</taxon>
        <taxon>Panagrolaimomorpha</taxon>
        <taxon>Strongyloidoidea</taxon>
        <taxon>Steinernematidae</taxon>
        <taxon>Steinernema</taxon>
    </lineage>
</organism>
<keyword evidence="2" id="KW-0479">Metal-binding</keyword>
<dbReference type="GO" id="GO:0046872">
    <property type="term" value="F:metal ion binding"/>
    <property type="evidence" value="ECO:0007669"/>
    <property type="project" value="UniProtKB-KW"/>
</dbReference>
<dbReference type="SMART" id="SM00173">
    <property type="entry name" value="RAS"/>
    <property type="match status" value="1"/>
</dbReference>
<comment type="caution">
    <text evidence="15">The sequence shown here is derived from an EMBL/GenBank/DDBJ whole genome shotgun (WGS) entry which is preliminary data.</text>
</comment>
<keyword evidence="5" id="KW-0460">Magnesium</keyword>
<evidence type="ECO:0000256" key="1">
    <source>
        <dbReference type="ARBA" id="ARBA00022481"/>
    </source>
</evidence>